<name>A0AAP5IA60_9CYAN</name>
<dbReference type="PANTHER" id="PTHR20992">
    <property type="entry name" value="AT15442P-RELATED"/>
    <property type="match status" value="1"/>
</dbReference>
<keyword evidence="3" id="KW-1185">Reference proteome</keyword>
<sequence>MFNHIRERFKYYSARRVTPQNLQQLRTDLLVESTLDVNYLVLILGSCAIATLGLLSNSAAVIIGAMIIAPLMLPIRGLAFGALDGDVILVRFSITAISVGTVLAIILAAVLGRLVGLAEFGNEVLVRSKPNLLDLGIALAAGGIGGFALVKPKVANSLAGVAIAVALMPPVCVIGLGLSRADWSLSLGATLLYLTNLLGITFSCMLVFLITGWVPLARARRALVWTLAFTSVLLIPLAVSFVRLVRQSQLEAALKSALLNKTVTFQRVTLLKSDTNWLTDPPEVHLSVRSHKAVTPKQVRLLEEFVSKVMRKKFILIFEVSQVEQVTGEDLDKSSGRTHRN</sequence>
<feature type="transmembrane region" description="Helical" evidence="1">
    <location>
        <begin position="37"/>
        <end position="55"/>
    </location>
</feature>
<feature type="transmembrane region" description="Helical" evidence="1">
    <location>
        <begin position="62"/>
        <end position="82"/>
    </location>
</feature>
<comment type="caution">
    <text evidence="2">The sequence shown here is derived from an EMBL/GenBank/DDBJ whole genome shotgun (WGS) entry which is preliminary data.</text>
</comment>
<keyword evidence="1" id="KW-0812">Transmembrane</keyword>
<keyword evidence="1" id="KW-1133">Transmembrane helix</keyword>
<dbReference type="EMBL" id="JAALHA020000014">
    <property type="protein sequence ID" value="MDR9897728.1"/>
    <property type="molecule type" value="Genomic_DNA"/>
</dbReference>
<dbReference type="AlphaFoldDB" id="A0AAP5IA60"/>
<feature type="transmembrane region" description="Helical" evidence="1">
    <location>
        <begin position="191"/>
        <end position="216"/>
    </location>
</feature>
<gene>
    <name evidence="2" type="ORF">G7B40_024635</name>
</gene>
<dbReference type="RefSeq" id="WP_208351420.1">
    <property type="nucleotide sequence ID" value="NZ_JAALHA020000014.1"/>
</dbReference>
<feature type="transmembrane region" description="Helical" evidence="1">
    <location>
        <begin position="132"/>
        <end position="150"/>
    </location>
</feature>
<accession>A0AAP5IA60</accession>
<feature type="transmembrane region" description="Helical" evidence="1">
    <location>
        <begin position="222"/>
        <end position="245"/>
    </location>
</feature>
<protein>
    <submittedName>
        <fullName evidence="2">DUF389 domain-containing protein</fullName>
    </submittedName>
</protein>
<evidence type="ECO:0000313" key="2">
    <source>
        <dbReference type="EMBL" id="MDR9897728.1"/>
    </source>
</evidence>
<dbReference type="Pfam" id="PF04087">
    <property type="entry name" value="DUF389"/>
    <property type="match status" value="1"/>
</dbReference>
<keyword evidence="1" id="KW-0472">Membrane</keyword>
<feature type="transmembrane region" description="Helical" evidence="1">
    <location>
        <begin position="88"/>
        <end position="111"/>
    </location>
</feature>
<dbReference type="Proteomes" id="UP000667802">
    <property type="component" value="Unassembled WGS sequence"/>
</dbReference>
<proteinExistence type="predicted"/>
<dbReference type="InterPro" id="IPR005240">
    <property type="entry name" value="DUF389"/>
</dbReference>
<feature type="transmembrane region" description="Helical" evidence="1">
    <location>
        <begin position="156"/>
        <end position="179"/>
    </location>
</feature>
<evidence type="ECO:0000313" key="3">
    <source>
        <dbReference type="Proteomes" id="UP000667802"/>
    </source>
</evidence>
<reference evidence="3" key="1">
    <citation type="journal article" date="2021" name="Science">
        <title>Hunting the eagle killer: A cyanobacterial neurotoxin causes vacuolar myelinopathy.</title>
        <authorList>
            <person name="Breinlinger S."/>
            <person name="Phillips T.J."/>
            <person name="Haram B.N."/>
            <person name="Mares J."/>
            <person name="Martinez Yerena J.A."/>
            <person name="Hrouzek P."/>
            <person name="Sobotka R."/>
            <person name="Henderson W.M."/>
            <person name="Schmieder P."/>
            <person name="Williams S.M."/>
            <person name="Lauderdale J.D."/>
            <person name="Wilde H.D."/>
            <person name="Gerrin W."/>
            <person name="Kust A."/>
            <person name="Washington J.W."/>
            <person name="Wagner C."/>
            <person name="Geier B."/>
            <person name="Liebeke M."/>
            <person name="Enke H."/>
            <person name="Niedermeyer T.H.J."/>
            <person name="Wilde S.B."/>
        </authorList>
    </citation>
    <scope>NUCLEOTIDE SEQUENCE [LARGE SCALE GENOMIC DNA]</scope>
    <source>
        <strain evidence="3">Thurmond2011</strain>
    </source>
</reference>
<dbReference type="PANTHER" id="PTHR20992:SF9">
    <property type="entry name" value="AT15442P-RELATED"/>
    <property type="match status" value="1"/>
</dbReference>
<evidence type="ECO:0000256" key="1">
    <source>
        <dbReference type="SAM" id="Phobius"/>
    </source>
</evidence>
<organism evidence="2 3">
    <name type="scientific">Aetokthonos hydrillicola Thurmond2011</name>
    <dbReference type="NCBI Taxonomy" id="2712845"/>
    <lineage>
        <taxon>Bacteria</taxon>
        <taxon>Bacillati</taxon>
        <taxon>Cyanobacteriota</taxon>
        <taxon>Cyanophyceae</taxon>
        <taxon>Nostocales</taxon>
        <taxon>Hapalosiphonaceae</taxon>
        <taxon>Aetokthonos</taxon>
    </lineage>
</organism>